<dbReference type="PROSITE" id="PS50887">
    <property type="entry name" value="GGDEF"/>
    <property type="match status" value="1"/>
</dbReference>
<dbReference type="PROSITE" id="PS50112">
    <property type="entry name" value="PAS"/>
    <property type="match status" value="1"/>
</dbReference>
<dbReference type="SMART" id="SM00091">
    <property type="entry name" value="PAS"/>
    <property type="match status" value="1"/>
</dbReference>
<dbReference type="Gene3D" id="3.30.70.270">
    <property type="match status" value="1"/>
</dbReference>
<feature type="domain" description="GGDEF" evidence="4">
    <location>
        <begin position="488"/>
        <end position="621"/>
    </location>
</feature>
<dbReference type="NCBIfam" id="TIGR00254">
    <property type="entry name" value="GGDEF"/>
    <property type="match status" value="1"/>
</dbReference>
<feature type="transmembrane region" description="Helical" evidence="1">
    <location>
        <begin position="295"/>
        <end position="314"/>
    </location>
</feature>
<dbReference type="NCBIfam" id="TIGR00229">
    <property type="entry name" value="sensory_box"/>
    <property type="match status" value="1"/>
</dbReference>
<dbReference type="Pfam" id="PF13426">
    <property type="entry name" value="PAS_9"/>
    <property type="match status" value="1"/>
</dbReference>
<dbReference type="InterPro" id="IPR052163">
    <property type="entry name" value="DGC-Regulatory_Protein"/>
</dbReference>
<dbReference type="CDD" id="cd00130">
    <property type="entry name" value="PAS"/>
    <property type="match status" value="1"/>
</dbReference>
<dbReference type="SMART" id="SM00086">
    <property type="entry name" value="PAC"/>
    <property type="match status" value="1"/>
</dbReference>
<reference evidence="5 6" key="1">
    <citation type="submission" date="2017-01" db="EMBL/GenBank/DDBJ databases">
        <title>Novel large sulfur bacteria in the metagenomes of groundwater-fed chemosynthetic microbial mats in the Lake Huron basin.</title>
        <authorList>
            <person name="Sharrar A.M."/>
            <person name="Flood B.E."/>
            <person name="Bailey J.V."/>
            <person name="Jones D.S."/>
            <person name="Biddanda B."/>
            <person name="Ruberg S.A."/>
            <person name="Marcus D.N."/>
            <person name="Dick G.J."/>
        </authorList>
    </citation>
    <scope>NUCLEOTIDE SEQUENCE [LARGE SCALE GENOMIC DNA]</scope>
    <source>
        <strain evidence="5">A7</strain>
    </source>
</reference>
<dbReference type="AlphaFoldDB" id="A0A1W9KUX4"/>
<dbReference type="InterPro" id="IPR035965">
    <property type="entry name" value="PAS-like_dom_sf"/>
</dbReference>
<dbReference type="PANTHER" id="PTHR46663">
    <property type="entry name" value="DIGUANYLATE CYCLASE DGCT-RELATED"/>
    <property type="match status" value="1"/>
</dbReference>
<gene>
    <name evidence="5" type="ORF">BWK72_08560</name>
</gene>
<comment type="caution">
    <text evidence="5">The sequence shown here is derived from an EMBL/GenBank/DDBJ whole genome shotgun (WGS) entry which is preliminary data.</text>
</comment>
<dbReference type="PANTHER" id="PTHR46663:SF3">
    <property type="entry name" value="SLL0267 PROTEIN"/>
    <property type="match status" value="1"/>
</dbReference>
<evidence type="ECO:0000259" key="4">
    <source>
        <dbReference type="PROSITE" id="PS50887"/>
    </source>
</evidence>
<name>A0A1W9KUX4_9BURK</name>
<evidence type="ECO:0000313" key="5">
    <source>
        <dbReference type="EMBL" id="OQW88332.1"/>
    </source>
</evidence>
<protein>
    <recommendedName>
        <fullName evidence="7">Diguanylate cyclase with PAS/PAC sensor</fullName>
    </recommendedName>
</protein>
<dbReference type="SUPFAM" id="SSF55073">
    <property type="entry name" value="Nucleotide cyclase"/>
    <property type="match status" value="1"/>
</dbReference>
<feature type="domain" description="PAS" evidence="2">
    <location>
        <begin position="338"/>
        <end position="377"/>
    </location>
</feature>
<evidence type="ECO:0008006" key="7">
    <source>
        <dbReference type="Google" id="ProtNLM"/>
    </source>
</evidence>
<dbReference type="InterPro" id="IPR029787">
    <property type="entry name" value="Nucleotide_cyclase"/>
</dbReference>
<dbReference type="PROSITE" id="PS50113">
    <property type="entry name" value="PAC"/>
    <property type="match status" value="1"/>
</dbReference>
<dbReference type="SMART" id="SM00267">
    <property type="entry name" value="GGDEF"/>
    <property type="match status" value="1"/>
</dbReference>
<dbReference type="InterPro" id="IPR001610">
    <property type="entry name" value="PAC"/>
</dbReference>
<proteinExistence type="predicted"/>
<dbReference type="Gene3D" id="3.30.450.20">
    <property type="entry name" value="PAS domain"/>
    <property type="match status" value="2"/>
</dbReference>
<accession>A0A1W9KUX4</accession>
<dbReference type="InterPro" id="IPR043128">
    <property type="entry name" value="Rev_trsase/Diguanyl_cyclase"/>
</dbReference>
<dbReference type="SUPFAM" id="SSF55785">
    <property type="entry name" value="PYP-like sensor domain (PAS domain)"/>
    <property type="match status" value="1"/>
</dbReference>
<dbReference type="InterPro" id="IPR000700">
    <property type="entry name" value="PAS-assoc_C"/>
</dbReference>
<dbReference type="FunFam" id="3.30.70.270:FF:000001">
    <property type="entry name" value="Diguanylate cyclase domain protein"/>
    <property type="match status" value="1"/>
</dbReference>
<dbReference type="Pfam" id="PF00990">
    <property type="entry name" value="GGDEF"/>
    <property type="match status" value="1"/>
</dbReference>
<sequence>MAGDQRRWRHFLLALAAFVLAVSGLASYALWALRAEVVAGSFQAAALMARSFESSLTQSLNATGQAATQLRVQALASGTPVTDWRAVEADFQRMLRGSPHLRSLSLIDGQDRIVASSNPANVGREVPTGDYLPLNQGLQTVLRLGSPWIGRDFAQGELLRLGQEQGAANSLIPVTLPLQDDSGRLRLLAALNPDYLVNLMSQQLDFQVGMAEVLRLDGSRLLATDPGADLGQALYSMAFAVRIQEREFGQFEDDGVLGQPALTAFRVSSLYPFVVVTHLRRDVALKRWATEVKTVLAVLVPVLLALSALAIGFYRRQLLLQAQRAESARLQRINAACVFTNIREGIVITQADASIIDVNDAFTQITGYGRDEVLGKNPRFLNSGHQDKAFYTAMWHELLSTGQWRGEIWNRRKDGEVFAEKLTISAVPDSHGQVQQYVAVFSNITDAKKQQFELEHTARFDALTNLPNRLLLADRLNQAMVQAQRRQQFLAVVFIDLDGFKAINDTYGHEAGDLVLVTLSGRMRAALRESDTLARHGGDEFVALLPDLNAAADAEPTLKRLLEMAAQPIQLQGHVVQVSASIGASFYRQADGGCGADDLLRQADLAMYQAKLSGKNRYQLA</sequence>
<dbReference type="InterPro" id="IPR000160">
    <property type="entry name" value="GGDEF_dom"/>
</dbReference>
<dbReference type="GO" id="GO:0003824">
    <property type="term" value="F:catalytic activity"/>
    <property type="evidence" value="ECO:0007669"/>
    <property type="project" value="UniProtKB-ARBA"/>
</dbReference>
<keyword evidence="1" id="KW-0472">Membrane</keyword>
<evidence type="ECO:0000256" key="1">
    <source>
        <dbReference type="SAM" id="Phobius"/>
    </source>
</evidence>
<dbReference type="EMBL" id="MTEI01000004">
    <property type="protein sequence ID" value="OQW88332.1"/>
    <property type="molecule type" value="Genomic_DNA"/>
</dbReference>
<evidence type="ECO:0000313" key="6">
    <source>
        <dbReference type="Proteomes" id="UP000192505"/>
    </source>
</evidence>
<dbReference type="InterPro" id="IPR000014">
    <property type="entry name" value="PAS"/>
</dbReference>
<keyword evidence="1" id="KW-0812">Transmembrane</keyword>
<evidence type="ECO:0000259" key="2">
    <source>
        <dbReference type="PROSITE" id="PS50112"/>
    </source>
</evidence>
<keyword evidence="1" id="KW-1133">Transmembrane helix</keyword>
<organism evidence="5 6">
    <name type="scientific">Rhodoferax ferrireducens</name>
    <dbReference type="NCBI Taxonomy" id="192843"/>
    <lineage>
        <taxon>Bacteria</taxon>
        <taxon>Pseudomonadati</taxon>
        <taxon>Pseudomonadota</taxon>
        <taxon>Betaproteobacteria</taxon>
        <taxon>Burkholderiales</taxon>
        <taxon>Comamonadaceae</taxon>
        <taxon>Rhodoferax</taxon>
    </lineage>
</organism>
<dbReference type="Proteomes" id="UP000192505">
    <property type="component" value="Unassembled WGS sequence"/>
</dbReference>
<evidence type="ECO:0000259" key="3">
    <source>
        <dbReference type="PROSITE" id="PS50113"/>
    </source>
</evidence>
<feature type="domain" description="PAC" evidence="3">
    <location>
        <begin position="404"/>
        <end position="456"/>
    </location>
</feature>
<dbReference type="CDD" id="cd01949">
    <property type="entry name" value="GGDEF"/>
    <property type="match status" value="1"/>
</dbReference>